<evidence type="ECO:0000259" key="1">
    <source>
        <dbReference type="Pfam" id="PF03050"/>
    </source>
</evidence>
<dbReference type="PANTHER" id="PTHR33678:SF1">
    <property type="entry name" value="BLL1576 PROTEIN"/>
    <property type="match status" value="1"/>
</dbReference>
<reference evidence="2 3" key="1">
    <citation type="submission" date="2016-12" db="EMBL/GenBank/DDBJ databases">
        <title>Genome sequencing of Methylocaldum marinum.</title>
        <authorList>
            <person name="Takeuchi M."/>
            <person name="Kamagata Y."/>
            <person name="Hiraoka S."/>
            <person name="Oshima K."/>
            <person name="Hattori M."/>
            <person name="Iwasaki W."/>
        </authorList>
    </citation>
    <scope>NUCLEOTIDE SEQUENCE [LARGE SCALE GENOMIC DNA]</scope>
    <source>
        <strain evidence="2 3">S8</strain>
    </source>
</reference>
<dbReference type="KEGG" id="mmai:sS8_1062"/>
<dbReference type="Pfam" id="PF03050">
    <property type="entry name" value="DDE_Tnp_IS66"/>
    <property type="match status" value="1"/>
</dbReference>
<dbReference type="AlphaFoldDB" id="A0A250KN96"/>
<evidence type="ECO:0000313" key="3">
    <source>
        <dbReference type="Proteomes" id="UP000266313"/>
    </source>
</evidence>
<dbReference type="InterPro" id="IPR052344">
    <property type="entry name" value="Transposase-related"/>
</dbReference>
<dbReference type="InterPro" id="IPR004291">
    <property type="entry name" value="Transposase_IS66_central"/>
</dbReference>
<keyword evidence="3" id="KW-1185">Reference proteome</keyword>
<name>A0A250KN96_9GAMM</name>
<feature type="domain" description="Transposase IS66 central" evidence="1">
    <location>
        <begin position="12"/>
        <end position="115"/>
    </location>
</feature>
<protein>
    <submittedName>
        <fullName evidence="2">Transposase</fullName>
    </submittedName>
</protein>
<gene>
    <name evidence="2" type="ORF">sS8_1062</name>
</gene>
<accession>A0A250KN96</accession>
<sequence>MDCKTWPRALFDHLPLYRQSAIYAREGVALSRSTLTDGVGDAAGLLRPLVAAIRRHVLAGPKLHADDTPVPVLAPGQGQTKTGRLWTYVRDDRPAGDVTPPVVWFAYSPNRRCETWSERVE</sequence>
<dbReference type="PANTHER" id="PTHR33678">
    <property type="entry name" value="BLL1576 PROTEIN"/>
    <property type="match status" value="1"/>
</dbReference>
<evidence type="ECO:0000313" key="2">
    <source>
        <dbReference type="EMBL" id="BBA33024.1"/>
    </source>
</evidence>
<organism evidence="2 3">
    <name type="scientific">Methylocaldum marinum</name>
    <dbReference type="NCBI Taxonomy" id="1432792"/>
    <lineage>
        <taxon>Bacteria</taxon>
        <taxon>Pseudomonadati</taxon>
        <taxon>Pseudomonadota</taxon>
        <taxon>Gammaproteobacteria</taxon>
        <taxon>Methylococcales</taxon>
        <taxon>Methylococcaceae</taxon>
        <taxon>Methylocaldum</taxon>
    </lineage>
</organism>
<dbReference type="EMBL" id="AP017928">
    <property type="protein sequence ID" value="BBA33024.1"/>
    <property type="molecule type" value="Genomic_DNA"/>
</dbReference>
<proteinExistence type="predicted"/>
<dbReference type="Proteomes" id="UP000266313">
    <property type="component" value="Chromosome"/>
</dbReference>